<evidence type="ECO:0000256" key="10">
    <source>
        <dbReference type="PROSITE-ProRule" id="PRU01360"/>
    </source>
</evidence>
<feature type="chain" id="PRO_5033016056" evidence="13">
    <location>
        <begin position="24"/>
        <end position="760"/>
    </location>
</feature>
<dbReference type="EMBL" id="BLJN01000010">
    <property type="protein sequence ID" value="GFE84731.1"/>
    <property type="molecule type" value="Genomic_DNA"/>
</dbReference>
<dbReference type="InterPro" id="IPR039426">
    <property type="entry name" value="TonB-dep_rcpt-like"/>
</dbReference>
<accession>A0A829YP42</accession>
<sequence>MDTRTIFATAALLSAGAPVCVHAQGVATDKLIDAITVTGLRERAAVEVPNPTASKTAVELRTQNLFNPEDALNYLPNITIRKRYIGDRNALIGGRSFSTLQPARGLVFMDGYLLSNFLGRFDAPRWNMIAPEEIERVDVLYGPYSATYPGNSIGTTVAIRTRRPVDLESSVRTTAFSEHFDEYGIEDDYTGYQVSAFLGDRLDNGVWFTLAANRQDATGHPMQYFTVPANAAGVFPEVTGTATPVTGVRFDRDPQGRRRAVFGANAGAIDHTIQDQVKLRAGYAFTDWMEIEGFVALWRNDTDNENRTLMRDAAGNEVWSGLVVADGIAFDVPVNAFLPSTRKEEHRLWGTTLRTTRPDGWNGSLVYSQYDILEDSQIEGYRDGSGPDRSPAPTNTERDGTGWQTFEVQGVYTPLADDWTGGRHTLVVGYHRNEYQLENPVYNIVSGTLRQNVFGQTRLEAWYLQDEWRLADRWSLTLGARYEDWSAFDGGQLGADPYADRSDSAVSPKASLAFTPNDDWTLRLSAGRGVRFPTVPELFQGTSTAGGITVNDPNLKPERSDSVDFTVERWFSWGKLRASLFQDDVRDSIFSQTNITVTPNVTNVQNVDRVRTRGLETAFSIAIPAIESLSFEGSLAYARAKILENDNYPVSVGNVWPRIPKWRGNLQTVWRPTDRWLTSLGVRYSGRMFGRLENDDINPDTYGGVSRFTMLDARVAYTTASNIELAVGVDNLTDERAYQSHPYPGRTAFIEARWSFEGTP</sequence>
<keyword evidence="3 10" id="KW-1134">Transmembrane beta strand</keyword>
<comment type="similarity">
    <text evidence="10 11">Belongs to the TonB-dependent receptor family.</text>
</comment>
<feature type="domain" description="TonB-dependent receptor plug" evidence="15">
    <location>
        <begin position="47"/>
        <end position="154"/>
    </location>
</feature>
<name>A0A829YP42_9GAMM</name>
<dbReference type="Pfam" id="PF00593">
    <property type="entry name" value="TonB_dep_Rec_b-barrel"/>
    <property type="match status" value="1"/>
</dbReference>
<dbReference type="PANTHER" id="PTHR30069">
    <property type="entry name" value="TONB-DEPENDENT OUTER MEMBRANE RECEPTOR"/>
    <property type="match status" value="1"/>
</dbReference>
<dbReference type="Gene3D" id="2.40.170.20">
    <property type="entry name" value="TonB-dependent receptor, beta-barrel domain"/>
    <property type="match status" value="1"/>
</dbReference>
<comment type="caution">
    <text evidence="16">The sequence shown here is derived from an EMBL/GenBank/DDBJ whole genome shotgun (WGS) entry which is preliminary data.</text>
</comment>
<dbReference type="InterPro" id="IPR037066">
    <property type="entry name" value="Plug_dom_sf"/>
</dbReference>
<keyword evidence="9 10" id="KW-0998">Cell outer membrane</keyword>
<dbReference type="InterPro" id="IPR012910">
    <property type="entry name" value="Plug_dom"/>
</dbReference>
<keyword evidence="5 13" id="KW-0732">Signal</keyword>
<keyword evidence="6" id="KW-0406">Ion transport</keyword>
<evidence type="ECO:0000256" key="4">
    <source>
        <dbReference type="ARBA" id="ARBA00022692"/>
    </source>
</evidence>
<dbReference type="Gene3D" id="2.170.130.10">
    <property type="entry name" value="TonB-dependent receptor, plug domain"/>
    <property type="match status" value="1"/>
</dbReference>
<dbReference type="PANTHER" id="PTHR30069:SF53">
    <property type="entry name" value="COLICIN I RECEPTOR-RELATED"/>
    <property type="match status" value="1"/>
</dbReference>
<reference evidence="17" key="1">
    <citation type="submission" date="2020-01" db="EMBL/GenBank/DDBJ databases">
        <title>'Steroidobacter agaridevorans' sp. nov., agar-degrading bacteria isolated from rhizosphere soils.</title>
        <authorList>
            <person name="Ikenaga M."/>
            <person name="Kataoka M."/>
            <person name="Murouchi A."/>
            <person name="Katsuragi S."/>
            <person name="Sakai M."/>
        </authorList>
    </citation>
    <scope>NUCLEOTIDE SEQUENCE [LARGE SCALE GENOMIC DNA]</scope>
    <source>
        <strain evidence="17">YU21-B</strain>
    </source>
</reference>
<proteinExistence type="inferred from homology"/>
<dbReference type="GO" id="GO:0015344">
    <property type="term" value="F:siderophore uptake transmembrane transporter activity"/>
    <property type="evidence" value="ECO:0007669"/>
    <property type="project" value="TreeGrafter"/>
</dbReference>
<dbReference type="Pfam" id="PF07715">
    <property type="entry name" value="Plug"/>
    <property type="match status" value="1"/>
</dbReference>
<dbReference type="RefSeq" id="WP_161816316.1">
    <property type="nucleotide sequence ID" value="NZ_BLJN01000010.1"/>
</dbReference>
<keyword evidence="16" id="KW-0675">Receptor</keyword>
<dbReference type="SUPFAM" id="SSF56935">
    <property type="entry name" value="Porins"/>
    <property type="match status" value="1"/>
</dbReference>
<keyword evidence="2 10" id="KW-0813">Transport</keyword>
<feature type="domain" description="TonB-dependent receptor-like beta-barrel" evidence="14">
    <location>
        <begin position="323"/>
        <end position="732"/>
    </location>
</feature>
<evidence type="ECO:0000256" key="6">
    <source>
        <dbReference type="ARBA" id="ARBA00023065"/>
    </source>
</evidence>
<keyword evidence="4 10" id="KW-0812">Transmembrane</keyword>
<dbReference type="PROSITE" id="PS52016">
    <property type="entry name" value="TONB_DEPENDENT_REC_3"/>
    <property type="match status" value="1"/>
</dbReference>
<dbReference type="CDD" id="cd01347">
    <property type="entry name" value="ligand_gated_channel"/>
    <property type="match status" value="1"/>
</dbReference>
<evidence type="ECO:0000256" key="8">
    <source>
        <dbReference type="ARBA" id="ARBA00023136"/>
    </source>
</evidence>
<dbReference type="GO" id="GO:0044718">
    <property type="term" value="P:siderophore transmembrane transport"/>
    <property type="evidence" value="ECO:0007669"/>
    <property type="project" value="TreeGrafter"/>
</dbReference>
<evidence type="ECO:0000259" key="14">
    <source>
        <dbReference type="Pfam" id="PF00593"/>
    </source>
</evidence>
<evidence type="ECO:0000259" key="15">
    <source>
        <dbReference type="Pfam" id="PF07715"/>
    </source>
</evidence>
<comment type="subcellular location">
    <subcellularLocation>
        <location evidence="1 10">Cell outer membrane</location>
        <topology evidence="1 10">Multi-pass membrane protein</topology>
    </subcellularLocation>
</comment>
<evidence type="ECO:0000256" key="3">
    <source>
        <dbReference type="ARBA" id="ARBA00022452"/>
    </source>
</evidence>
<keyword evidence="7 11" id="KW-0798">TonB box</keyword>
<gene>
    <name evidence="16" type="ORF">GCM10011487_67310</name>
</gene>
<keyword evidence="8 10" id="KW-0472">Membrane</keyword>
<feature type="signal peptide" evidence="13">
    <location>
        <begin position="1"/>
        <end position="23"/>
    </location>
</feature>
<evidence type="ECO:0000256" key="12">
    <source>
        <dbReference type="SAM" id="MobiDB-lite"/>
    </source>
</evidence>
<evidence type="ECO:0000256" key="2">
    <source>
        <dbReference type="ARBA" id="ARBA00022448"/>
    </source>
</evidence>
<evidence type="ECO:0000256" key="1">
    <source>
        <dbReference type="ARBA" id="ARBA00004571"/>
    </source>
</evidence>
<evidence type="ECO:0000256" key="9">
    <source>
        <dbReference type="ARBA" id="ARBA00023237"/>
    </source>
</evidence>
<evidence type="ECO:0000256" key="11">
    <source>
        <dbReference type="RuleBase" id="RU003357"/>
    </source>
</evidence>
<feature type="region of interest" description="Disordered" evidence="12">
    <location>
        <begin position="380"/>
        <end position="403"/>
    </location>
</feature>
<evidence type="ECO:0000313" key="17">
    <source>
        <dbReference type="Proteomes" id="UP000445000"/>
    </source>
</evidence>
<evidence type="ECO:0000313" key="16">
    <source>
        <dbReference type="EMBL" id="GFE84731.1"/>
    </source>
</evidence>
<dbReference type="InterPro" id="IPR000531">
    <property type="entry name" value="Beta-barrel_TonB"/>
</dbReference>
<evidence type="ECO:0000256" key="5">
    <source>
        <dbReference type="ARBA" id="ARBA00022729"/>
    </source>
</evidence>
<organism evidence="16 17">
    <name type="scientific">Steroidobacter agaridevorans</name>
    <dbReference type="NCBI Taxonomy" id="2695856"/>
    <lineage>
        <taxon>Bacteria</taxon>
        <taxon>Pseudomonadati</taxon>
        <taxon>Pseudomonadota</taxon>
        <taxon>Gammaproteobacteria</taxon>
        <taxon>Steroidobacterales</taxon>
        <taxon>Steroidobacteraceae</taxon>
        <taxon>Steroidobacter</taxon>
    </lineage>
</organism>
<evidence type="ECO:0000256" key="13">
    <source>
        <dbReference type="SAM" id="SignalP"/>
    </source>
</evidence>
<dbReference type="InterPro" id="IPR036942">
    <property type="entry name" value="Beta-barrel_TonB_sf"/>
</dbReference>
<dbReference type="AlphaFoldDB" id="A0A829YP42"/>
<dbReference type="GO" id="GO:0009279">
    <property type="term" value="C:cell outer membrane"/>
    <property type="evidence" value="ECO:0007669"/>
    <property type="project" value="UniProtKB-SubCell"/>
</dbReference>
<dbReference type="Proteomes" id="UP000445000">
    <property type="component" value="Unassembled WGS sequence"/>
</dbReference>
<protein>
    <submittedName>
        <fullName evidence="16">TonB-dependent receptor</fullName>
    </submittedName>
</protein>
<keyword evidence="17" id="KW-1185">Reference proteome</keyword>
<evidence type="ECO:0000256" key="7">
    <source>
        <dbReference type="ARBA" id="ARBA00023077"/>
    </source>
</evidence>